<protein>
    <recommendedName>
        <fullName evidence="19">Piezo-type mechanosensitive ion channel component</fullName>
    </recommendedName>
</protein>
<evidence type="ECO:0008006" key="19">
    <source>
        <dbReference type="Google" id="ProtNLM"/>
    </source>
</evidence>
<feature type="transmembrane region" description="Helical" evidence="11">
    <location>
        <begin position="1370"/>
        <end position="1389"/>
    </location>
</feature>
<evidence type="ECO:0000259" key="12">
    <source>
        <dbReference type="Pfam" id="PF12166"/>
    </source>
</evidence>
<dbReference type="GO" id="GO:0008381">
    <property type="term" value="F:mechanosensitive monoatomic ion channel activity"/>
    <property type="evidence" value="ECO:0007669"/>
    <property type="project" value="InterPro"/>
</dbReference>
<feature type="domain" description="Piezo transmembrane helical unit" evidence="14">
    <location>
        <begin position="2458"/>
        <end position="2579"/>
    </location>
</feature>
<feature type="domain" description="Piezo THU9 and anchor" evidence="16">
    <location>
        <begin position="2685"/>
        <end position="2923"/>
    </location>
</feature>
<evidence type="ECO:0000313" key="17">
    <source>
        <dbReference type="Proteomes" id="UP000050792"/>
    </source>
</evidence>
<dbReference type="Proteomes" id="UP000050792">
    <property type="component" value="Unassembled WGS sequence"/>
</dbReference>
<feature type="transmembrane region" description="Helical" evidence="11">
    <location>
        <begin position="2728"/>
        <end position="2744"/>
    </location>
</feature>
<organism evidence="17 18">
    <name type="scientific">Schistosoma rodhaini</name>
    <dbReference type="NCBI Taxonomy" id="6188"/>
    <lineage>
        <taxon>Eukaryota</taxon>
        <taxon>Metazoa</taxon>
        <taxon>Spiralia</taxon>
        <taxon>Lophotrochozoa</taxon>
        <taxon>Platyhelminthes</taxon>
        <taxon>Trematoda</taxon>
        <taxon>Digenea</taxon>
        <taxon>Strigeidida</taxon>
        <taxon>Schistosomatoidea</taxon>
        <taxon>Schistosomatidae</taxon>
        <taxon>Schistosoma</taxon>
    </lineage>
</organism>
<evidence type="ECO:0000256" key="4">
    <source>
        <dbReference type="ARBA" id="ARBA00022475"/>
    </source>
</evidence>
<feature type="transmembrane region" description="Helical" evidence="11">
    <location>
        <begin position="58"/>
        <end position="81"/>
    </location>
</feature>
<dbReference type="InterPro" id="IPR056770">
    <property type="entry name" value="Piezo_THU9_anchor"/>
</dbReference>
<feature type="compositionally biased region" description="Polar residues" evidence="10">
    <location>
        <begin position="1958"/>
        <end position="1985"/>
    </location>
</feature>
<evidence type="ECO:0000259" key="13">
    <source>
        <dbReference type="Pfam" id="PF15917"/>
    </source>
</evidence>
<evidence type="ECO:0000256" key="6">
    <source>
        <dbReference type="ARBA" id="ARBA00022989"/>
    </source>
</evidence>
<evidence type="ECO:0000256" key="1">
    <source>
        <dbReference type="ARBA" id="ARBA00004651"/>
    </source>
</evidence>
<feature type="transmembrane region" description="Helical" evidence="11">
    <location>
        <begin position="1314"/>
        <end position="1334"/>
    </location>
</feature>
<feature type="compositionally biased region" description="Polar residues" evidence="10">
    <location>
        <begin position="3302"/>
        <end position="3313"/>
    </location>
</feature>
<evidence type="ECO:0000256" key="2">
    <source>
        <dbReference type="ARBA" id="ARBA00007821"/>
    </source>
</evidence>
<feature type="transmembrane region" description="Helical" evidence="11">
    <location>
        <begin position="801"/>
        <end position="824"/>
    </location>
</feature>
<evidence type="ECO:0000256" key="3">
    <source>
        <dbReference type="ARBA" id="ARBA00022448"/>
    </source>
</evidence>
<dbReference type="Pfam" id="PF12166">
    <property type="entry name" value="Piezo_cap"/>
    <property type="match status" value="1"/>
</dbReference>
<feature type="compositionally biased region" description="Basic and acidic residues" evidence="10">
    <location>
        <begin position="1739"/>
        <end position="1750"/>
    </location>
</feature>
<comment type="subcellular location">
    <subcellularLocation>
        <location evidence="1">Cell membrane</location>
        <topology evidence="1">Multi-pass membrane protein</topology>
    </subcellularLocation>
</comment>
<accession>A0AA85EKL9</accession>
<keyword evidence="9" id="KW-0407">Ion channel</keyword>
<dbReference type="PANTHER" id="PTHR47049:SF2">
    <property type="entry name" value="PIEZO-TYPE MECHANOSENSITIVE ION CHANNEL HOMOLOG"/>
    <property type="match status" value="1"/>
</dbReference>
<dbReference type="InterPro" id="IPR027272">
    <property type="entry name" value="Piezo"/>
</dbReference>
<feature type="transmembrane region" description="Helical" evidence="11">
    <location>
        <begin position="561"/>
        <end position="593"/>
    </location>
</feature>
<feature type="transmembrane region" description="Helical" evidence="11">
    <location>
        <begin position="2443"/>
        <end position="2469"/>
    </location>
</feature>
<dbReference type="Pfam" id="PF24874">
    <property type="entry name" value="Piezo_THU9_anchor"/>
    <property type="match status" value="1"/>
</dbReference>
<evidence type="ECO:0000256" key="7">
    <source>
        <dbReference type="ARBA" id="ARBA00023065"/>
    </source>
</evidence>
<evidence type="ECO:0000259" key="16">
    <source>
        <dbReference type="Pfam" id="PF24874"/>
    </source>
</evidence>
<dbReference type="Pfam" id="PF24871">
    <property type="entry name" value="Piezo_TM1-24"/>
    <property type="match status" value="2"/>
</dbReference>
<feature type="transmembrane region" description="Helical" evidence="11">
    <location>
        <begin position="653"/>
        <end position="674"/>
    </location>
</feature>
<feature type="region of interest" description="Disordered" evidence="10">
    <location>
        <begin position="3359"/>
        <end position="3384"/>
    </location>
</feature>
<feature type="domain" description="Piezo non-specific cation channel cap" evidence="12">
    <location>
        <begin position="2961"/>
        <end position="3291"/>
    </location>
</feature>
<feature type="transmembrane region" description="Helical" evidence="11">
    <location>
        <begin position="259"/>
        <end position="277"/>
    </location>
</feature>
<feature type="domain" description="Piezo TM1-24" evidence="15">
    <location>
        <begin position="545"/>
        <end position="909"/>
    </location>
</feature>
<dbReference type="Pfam" id="PF23188">
    <property type="entry name" value="THU_Piezo1"/>
    <property type="match status" value="1"/>
</dbReference>
<keyword evidence="17" id="KW-1185">Reference proteome</keyword>
<feature type="transmembrane region" description="Helical" evidence="11">
    <location>
        <begin position="231"/>
        <end position="247"/>
    </location>
</feature>
<keyword evidence="8 11" id="KW-0472">Membrane</keyword>
<name>A0AA85EKL9_9TREM</name>
<feature type="transmembrane region" description="Helical" evidence="11">
    <location>
        <begin position="2475"/>
        <end position="2494"/>
    </location>
</feature>
<dbReference type="InterPro" id="IPR056769">
    <property type="entry name" value="Piezo_TM1-24"/>
</dbReference>
<evidence type="ECO:0000256" key="5">
    <source>
        <dbReference type="ARBA" id="ARBA00022692"/>
    </source>
</evidence>
<feature type="transmembrane region" description="Helical" evidence="11">
    <location>
        <begin position="1020"/>
        <end position="1039"/>
    </location>
</feature>
<evidence type="ECO:0000256" key="9">
    <source>
        <dbReference type="ARBA" id="ARBA00023303"/>
    </source>
</evidence>
<feature type="transmembrane region" description="Helical" evidence="11">
    <location>
        <begin position="1084"/>
        <end position="1102"/>
    </location>
</feature>
<evidence type="ECO:0000256" key="8">
    <source>
        <dbReference type="ARBA" id="ARBA00023136"/>
    </source>
</evidence>
<proteinExistence type="inferred from homology"/>
<feature type="compositionally biased region" description="Polar residues" evidence="10">
    <location>
        <begin position="1783"/>
        <end position="1792"/>
    </location>
</feature>
<feature type="transmembrane region" description="Helical" evidence="11">
    <location>
        <begin position="209"/>
        <end position="225"/>
    </location>
</feature>
<feature type="transmembrane region" description="Helical" evidence="11">
    <location>
        <begin position="1195"/>
        <end position="1214"/>
    </location>
</feature>
<dbReference type="Pfam" id="PF15917">
    <property type="entry name" value="Piezo_TM25-28"/>
    <property type="match status" value="1"/>
</dbReference>
<evidence type="ECO:0000313" key="18">
    <source>
        <dbReference type="WBParaSite" id="SRDH1_12560.2"/>
    </source>
</evidence>
<feature type="transmembrane region" description="Helical" evidence="11">
    <location>
        <begin position="2756"/>
        <end position="2777"/>
    </location>
</feature>
<feature type="domain" description="Piezo TM1-24" evidence="15">
    <location>
        <begin position="26"/>
        <end position="355"/>
    </location>
</feature>
<feature type="transmembrane region" description="Helical" evidence="11">
    <location>
        <begin position="2687"/>
        <end position="2708"/>
    </location>
</feature>
<feature type="transmembrane region" description="Helical" evidence="11">
    <location>
        <begin position="1340"/>
        <end position="1358"/>
    </location>
</feature>
<keyword evidence="4" id="KW-1003">Cell membrane</keyword>
<feature type="transmembrane region" description="Helical" evidence="11">
    <location>
        <begin position="119"/>
        <end position="137"/>
    </location>
</feature>
<dbReference type="InterPro" id="IPR031334">
    <property type="entry name" value="Piezo_cap_dom"/>
</dbReference>
<feature type="transmembrane region" description="Helical" evidence="11">
    <location>
        <begin position="600"/>
        <end position="620"/>
    </location>
</feature>
<evidence type="ECO:0000256" key="10">
    <source>
        <dbReference type="SAM" id="MobiDB-lite"/>
    </source>
</evidence>
<dbReference type="GO" id="GO:0005886">
    <property type="term" value="C:plasma membrane"/>
    <property type="evidence" value="ECO:0007669"/>
    <property type="project" value="UniProtKB-SubCell"/>
</dbReference>
<reference evidence="18" key="2">
    <citation type="submission" date="2023-11" db="UniProtKB">
        <authorList>
            <consortium name="WormBaseParasite"/>
        </authorList>
    </citation>
    <scope>IDENTIFICATION</scope>
</reference>
<feature type="transmembrane region" description="Helical" evidence="11">
    <location>
        <begin position="777"/>
        <end position="795"/>
    </location>
</feature>
<dbReference type="WBParaSite" id="SRDH1_12560.2">
    <property type="protein sequence ID" value="SRDH1_12560.2"/>
    <property type="gene ID" value="SRDH1_12560"/>
</dbReference>
<dbReference type="PANTHER" id="PTHR47049">
    <property type="entry name" value="PIEZO-TYPE MECHANOSENSITIVE ION CHANNEL HOMOLOG"/>
    <property type="match status" value="1"/>
</dbReference>
<feature type="region of interest" description="Disordered" evidence="10">
    <location>
        <begin position="1958"/>
        <end position="2006"/>
    </location>
</feature>
<feature type="region of interest" description="Disordered" evidence="10">
    <location>
        <begin position="1546"/>
        <end position="1574"/>
    </location>
</feature>
<keyword evidence="7" id="KW-0406">Ion transport</keyword>
<keyword evidence="5 11" id="KW-0812">Transmembrane</keyword>
<feature type="transmembrane region" description="Helical" evidence="11">
    <location>
        <begin position="886"/>
        <end position="905"/>
    </location>
</feature>
<comment type="similarity">
    <text evidence="2">Belongs to the PIEZO (TC 1.A.75) family.</text>
</comment>
<evidence type="ECO:0000256" key="11">
    <source>
        <dbReference type="SAM" id="Phobius"/>
    </source>
</evidence>
<keyword evidence="6 11" id="KW-1133">Transmembrane helix</keyword>
<feature type="transmembrane region" description="Helical" evidence="11">
    <location>
        <begin position="2901"/>
        <end position="2927"/>
    </location>
</feature>
<feature type="region of interest" description="Disordered" evidence="10">
    <location>
        <begin position="1701"/>
        <end position="1911"/>
    </location>
</feature>
<feature type="transmembrane region" description="Helical" evidence="11">
    <location>
        <begin position="1166"/>
        <end position="1183"/>
    </location>
</feature>
<feature type="transmembrane region" description="Helical" evidence="11">
    <location>
        <begin position="831"/>
        <end position="849"/>
    </location>
</feature>
<reference evidence="17" key="1">
    <citation type="submission" date="2022-06" db="EMBL/GenBank/DDBJ databases">
        <authorList>
            <person name="Berger JAMES D."/>
            <person name="Berger JAMES D."/>
        </authorList>
    </citation>
    <scope>NUCLEOTIDE SEQUENCE [LARGE SCALE GENOMIC DNA]</scope>
</reference>
<keyword evidence="3" id="KW-0813">Transport</keyword>
<feature type="transmembrane region" description="Helical" evidence="11">
    <location>
        <begin position="2789"/>
        <end position="2807"/>
    </location>
</feature>
<feature type="region of interest" description="Disordered" evidence="10">
    <location>
        <begin position="3300"/>
        <end position="3333"/>
    </location>
</feature>
<sequence>MIPGIIDLIFLRFVIPFVLFIVTVVRYNGFSFTYLLFLLACPLLARPKCPRSTTKVQVYLILLITLSCIFTLSHPTLHIVLTVAPPYENALRTCEEASIAAQIGVQRLEGMLPYRAMRLVLPDIFILSVAVASLVYFSRRRRVPSAPLSSTNALSAVENSIVSHNSDESEHNPKPSVTKNKQLDRTYFSFTRLWNENQKRLWRAWAMDSLRMLITVLLVCFAGITSPSLPSCVYLLSFLSICTYWACRNKVSSTPFASLRIFLLVYSGLHVCLYYLYQFPFFQAFCKDGSFLARLLGLYHIMHTSCKKPGEIIFPSSFRVVDCLAPPITMLLYYVLVLETRRWLDSHFSVSSQPLFRNNIKDSTFQSEVPPNCPDENVYDVNNIPTTRESVSRENLLNPAVTFSDSCSSTNLTTTVSALPTNCGNENITSKDQSYADINNSELHPDQNLVQKCSPSKQCTTIDQKEESLSLGMSHIRGEVSTDCTSHVPKSLPHQVTVLHLEPENNSNEQFLSPPVEPDFDALFGLTPPFATYMYGWSGNNVTTERPFLLSLHYSAIKNSYILTLIAMMAWAVVYRSWLSFILLLSACILWIVPKSRAACLYSSPLIVLYAVVLILIQYICGLNLNSDELPQAVTPDGIQLSELGMQRSDHCVGALALQIGFLICFWLTLRLFVMERAAKRLSAHHQRVVLKSEELQTSSGSTPLPRFQKSLPTILKFRRRSNKEDGNNILLTPFLNMADDFQTHTSYNAAIYGPAASFGTVDNNIYRRFTEFMHSLCVKYWIVVCCLSMLLVSVQQPVVVFRIVYMVMLIYFMLIFQISYAIWRRQMLCFWWVIVVYSMAMLLCIYTFQFNESPSFWQKKLHLSPEILKAFGLETFESAALFERLLTPVVFLVVIILQVHYFHIPFLKASSLNRFQLPQVSRGSVNSRSGIFDDRNSNTSISQSSNMSNFIEDVNSAFQIVVSKLYCWADSLTNHCWRFFEIHWIKLVGLVIIVTCTNEVSATNIVSLIFLVICFPFPYLHGFMTTFVFIWTSVQILCKMTFQLSAVNWNISSSSCVKLHNSTTLDPTYWLGFKKVDNFRQYIMPYGALLVVTVVWHAIAYRQRQFYNNDRITRPGEGIIFPGVTINSMGYDLLNVVKFAFNYGFYKFGLELCHCTTVVTTCARVDAFSVLYLLLMLVFLFSPRRVCARLWPSYMVILAVLIPIQYASCIGLPPGLCLSYPWYTESIEINNLLQWLYLPSDFGAPSAYKLTADFFQFAAVALQFRVFKIEQRPDSERYDGGSNRPILTNELPNEEDRDFVSTKESYLDYMRHLIFYWSYWVSLAVVLVTGVVWITLFCLGYMILSFIYLWMGLNVLLRERPNLINSWNVIIGYNFCVILAKCSLQLMGCVYRSRMANQCWLIQLFGVQCMNPLSWNHFNLPPGHETSCATVSSGLHWDIVCFIFIIFQRKVFTSHSFSHVLLDLQVQSRFASRGAYLINRKLMLAIHEQAMEEQYNLAKVQQKLNLIQQRQEAFGRSNANITEHYIMLRSGDYYLFEGDPEEDDDFVNRQTHITGNDSDHSDKDNSSPPPLVSRLRESKHNLRLQKTAISEEIDKQTTISNNHTKSQVTLVPNGKNYLRDIWPSIDPNILDVLSNYNDPYSTISFSDELRRVRPTSHSRNALDSDRYYEHPKYFEMHQDRPHSGFVLGHRRMRSHPEFLRQHFGGNEKSSVVSIESDEPKASDSKNLALHPSQTSSDKFAHRFTERRDQNPLTLHHRPYETHRRLFSASGAIFPTKDRPSSPEKSTVVKSTVRSHRRTPKSSLSKPSPPKAHETSHIEYPIIANKITEGNNSREGNSEKVSTVTDSSEIVESRFTGTHPHNIITKAPQSESEHTNDQKNFSYSYFDDGQEADKNSDEDDDANPPLTANSRLNPIQLLNRAMELGALSTVKQYRRNLYTHSHDGIRQREQIDNITCNISTGSQEGSSVDQMTQPSSNRHQISTDSFHIHPPKNTNYPNQTKERRRNGRFPSKFGIKKLSVPDIHSGSRQQHEVHFSDRLCKKYYSPLTEKDVNVSEYCCFDPHNYFEQTIKNKANLYSVHPLNSSFTGNNDVVDAKVINKERNKCLLNGKSEFNNIMNVNTGRKSHFNPSTSKQTEDTKLNTILLNQSNNHTPSYAIMDKQIAEDNQITVFEKPIKTSLSSSRPFDDNNGSYDINDNDKLRKDSVHQHAEGCWSKFKASCLIAYMFFLSSVDSLIRFLNGLTRQYRRIRRTIDQEKRLVKRRVISYLPSTNEQLRNKLKSSSLNNNNNNDYVTQFNTDLHISNSKIDNISYLSFPLQTTSFTSCFSTIPTNQWRYNKIRENYLKFCNCLSSYLICSCFKLPKNQAHLESAALEIISTTPERQLSLFNPQLIERNIQNNDKRSNDTMNPYLIRDNSLDDLDNNTPMTDLQDHEREKAFRQSRSYGFLLLIAVGNLAIVYSELFCYFLLIFNHMHSASLLSLPYPLMVLLWGMLSVPRPTKTFWIFLITYTEIVIVIKYIFQFKFFHFNDAILRPTESAEPLWLPRIIGINKNDDYAVFDLVQLISLFLHRGYLKNNGLWRDDTEFTHDLELIVQENKAAQLSCSKQGTSSRQLASSGVCLNKSKTDLGKDDGLFTGGCNMFVQLYPQTSHYPSTASGGEGGKTWNPLLKLKRFYLKMTDPRYNKKVDVYIYMFLCEFIAFWIMIFGYVSFGPSTGMGDNAFEFLKSNRVPLPFISMLLVQFIFIITDRGLFLQKQVLGKFIFQIIHVVLIHGWLFFILPHITRSPFTSGLAPQLLYLIKCVYFSLSAYQIRSGYPRRILGNFLTKNYNYINLVLFKGYLLVPFLYELRNVMDWMWTSSALSLYHWMELEDVYSKIFILKCWRRSELAYPTPRGRNRDTSKKALTGGLLLLFFFICFWGPMALTSFIGATFDVNPPVLCTFSFSFGGFPPTFEFTSREGNIFTVNSSELNNFIRCHEKDKQTFGFLHNFEWNDLRYVTIDGFSGNIWAITPPSYQALLMKLRSPESDLLLHFHMKCRRSTKEIQSSHTSVEDIFSRKLSPSEKLQLLMVLNSTNFTFPLSDSNRNSLYRTSIMNNNSMLARSYQSRIDSVILNSVLPRYVLLKKDKLRGAYAFLGDPQTYVNVSFHIHQDLISHQTWWELKEKINSSPSSDPCFEVIRHPTLSNNAVEANVLSVLTFNERVSDSLFGKVFNNYGIIGMYAAYIFLASRLLRTAYSNISYVIRLEELPHVDRILNLCHEIYLVRENNLLLLEEQLVAKLFFLYRSSETMIKWTRHPKHIVERFTSKPTSTTTLSQEPPNSAPPTSHPPSSSGIMHPSINQEFRNINNRTNSKPPVQFRRVRNSVDDGNHRLPPTTTTTLLPSSSQYQ</sequence>
<dbReference type="InterPro" id="IPR056768">
    <property type="entry name" value="THU_Piezo"/>
</dbReference>
<feature type="transmembrane region" description="Helical" evidence="11">
    <location>
        <begin position="2501"/>
        <end position="2519"/>
    </location>
</feature>
<evidence type="ECO:0000259" key="15">
    <source>
        <dbReference type="Pfam" id="PF24871"/>
    </source>
</evidence>
<evidence type="ECO:0000259" key="14">
    <source>
        <dbReference type="Pfam" id="PF23188"/>
    </source>
</evidence>
<dbReference type="InterPro" id="IPR031805">
    <property type="entry name" value="Piezo_TM25-28"/>
</dbReference>
<feature type="domain" description="Piezo TM25-28" evidence="13">
    <location>
        <begin position="1299"/>
        <end position="1521"/>
    </location>
</feature>
<feature type="compositionally biased region" description="Polar residues" evidence="10">
    <location>
        <begin position="1828"/>
        <end position="1850"/>
    </location>
</feature>
<feature type="compositionally biased region" description="Low complexity" evidence="10">
    <location>
        <begin position="3368"/>
        <end position="3384"/>
    </location>
</feature>